<evidence type="ECO:0000256" key="8">
    <source>
        <dbReference type="ARBA" id="ARBA00048478"/>
    </source>
</evidence>
<comment type="catalytic activity">
    <reaction evidence="7 9">
        <text>dCMP + ATP = dCDP + ADP</text>
        <dbReference type="Rhea" id="RHEA:25094"/>
        <dbReference type="ChEBI" id="CHEBI:30616"/>
        <dbReference type="ChEBI" id="CHEBI:57566"/>
        <dbReference type="ChEBI" id="CHEBI:58593"/>
        <dbReference type="ChEBI" id="CHEBI:456216"/>
        <dbReference type="EC" id="2.7.4.25"/>
    </reaction>
</comment>
<dbReference type="GO" id="GO:0005829">
    <property type="term" value="C:cytosol"/>
    <property type="evidence" value="ECO:0007669"/>
    <property type="project" value="TreeGrafter"/>
</dbReference>
<dbReference type="GO" id="GO:0036430">
    <property type="term" value="F:CMP kinase activity"/>
    <property type="evidence" value="ECO:0007669"/>
    <property type="project" value="RHEA"/>
</dbReference>
<evidence type="ECO:0000256" key="5">
    <source>
        <dbReference type="ARBA" id="ARBA00022777"/>
    </source>
</evidence>
<feature type="binding site" evidence="9">
    <location>
        <begin position="11"/>
        <end position="19"/>
    </location>
    <ligand>
        <name>ATP</name>
        <dbReference type="ChEBI" id="CHEBI:30616"/>
    </ligand>
</feature>
<dbReference type="PANTHER" id="PTHR21299:SF2">
    <property type="entry name" value="CYTIDYLATE KINASE"/>
    <property type="match status" value="1"/>
</dbReference>
<dbReference type="GO" id="GO:0015949">
    <property type="term" value="P:nucleobase-containing small molecule interconversion"/>
    <property type="evidence" value="ECO:0007669"/>
    <property type="project" value="TreeGrafter"/>
</dbReference>
<evidence type="ECO:0000256" key="4">
    <source>
        <dbReference type="ARBA" id="ARBA00022741"/>
    </source>
</evidence>
<dbReference type="Proteomes" id="UP000273811">
    <property type="component" value="Unassembled WGS sequence"/>
</dbReference>
<dbReference type="GO" id="GO:0006220">
    <property type="term" value="P:pyrimidine nucleotide metabolic process"/>
    <property type="evidence" value="ECO:0007669"/>
    <property type="project" value="UniProtKB-UniRule"/>
</dbReference>
<dbReference type="GO" id="GO:0036431">
    <property type="term" value="F:dCMP kinase activity"/>
    <property type="evidence" value="ECO:0007669"/>
    <property type="project" value="InterPro"/>
</dbReference>
<gene>
    <name evidence="9" type="primary">cmk</name>
    <name evidence="11" type="ORF">D4N35_000130</name>
</gene>
<name>A0A443J3F2_9BACI</name>
<comment type="catalytic activity">
    <reaction evidence="8 9">
        <text>CMP + ATP = CDP + ADP</text>
        <dbReference type="Rhea" id="RHEA:11600"/>
        <dbReference type="ChEBI" id="CHEBI:30616"/>
        <dbReference type="ChEBI" id="CHEBI:58069"/>
        <dbReference type="ChEBI" id="CHEBI:60377"/>
        <dbReference type="ChEBI" id="CHEBI:456216"/>
        <dbReference type="EC" id="2.7.4.25"/>
    </reaction>
</comment>
<dbReference type="PANTHER" id="PTHR21299">
    <property type="entry name" value="CYTIDYLATE KINASE/PANTOATE-BETA-ALANINE LIGASE"/>
    <property type="match status" value="1"/>
</dbReference>
<keyword evidence="2 9" id="KW-0963">Cytoplasm</keyword>
<evidence type="ECO:0000256" key="9">
    <source>
        <dbReference type="HAMAP-Rule" id="MF_00238"/>
    </source>
</evidence>
<reference evidence="11" key="1">
    <citation type="submission" date="2018-12" db="EMBL/GenBank/DDBJ databases">
        <authorList>
            <person name="Sun L."/>
            <person name="Chen Z."/>
        </authorList>
    </citation>
    <scope>NUCLEOTIDE SEQUENCE [LARGE SCALE GENOMIC DNA]</scope>
    <source>
        <strain evidence="11">DSM 16012</strain>
    </source>
</reference>
<evidence type="ECO:0000313" key="12">
    <source>
        <dbReference type="Proteomes" id="UP000273811"/>
    </source>
</evidence>
<dbReference type="OrthoDB" id="9807434at2"/>
<comment type="similarity">
    <text evidence="1 9">Belongs to the cytidylate kinase family. Type 1 subfamily.</text>
</comment>
<keyword evidence="12" id="KW-1185">Reference proteome</keyword>
<evidence type="ECO:0000313" key="11">
    <source>
        <dbReference type="EMBL" id="RWR14992.1"/>
    </source>
</evidence>
<dbReference type="FunFam" id="3.40.50.300:FF:000484">
    <property type="entry name" value="Cytidylate kinase"/>
    <property type="match status" value="1"/>
</dbReference>
<dbReference type="EMBL" id="QYTU02000001">
    <property type="protein sequence ID" value="RWR14992.1"/>
    <property type="molecule type" value="Genomic_DNA"/>
</dbReference>
<dbReference type="CDD" id="cd02020">
    <property type="entry name" value="CMPK"/>
    <property type="match status" value="1"/>
</dbReference>
<evidence type="ECO:0000256" key="3">
    <source>
        <dbReference type="ARBA" id="ARBA00022679"/>
    </source>
</evidence>
<dbReference type="SUPFAM" id="SSF52540">
    <property type="entry name" value="P-loop containing nucleoside triphosphate hydrolases"/>
    <property type="match status" value="1"/>
</dbReference>
<accession>A0A443J3F2</accession>
<dbReference type="EC" id="2.7.4.25" evidence="9"/>
<dbReference type="Gene3D" id="3.40.50.300">
    <property type="entry name" value="P-loop containing nucleotide triphosphate hydrolases"/>
    <property type="match status" value="1"/>
</dbReference>
<organism evidence="11 12">
    <name type="scientific">Siminovitchia fortis</name>
    <dbReference type="NCBI Taxonomy" id="254758"/>
    <lineage>
        <taxon>Bacteria</taxon>
        <taxon>Bacillati</taxon>
        <taxon>Bacillota</taxon>
        <taxon>Bacilli</taxon>
        <taxon>Bacillales</taxon>
        <taxon>Bacillaceae</taxon>
        <taxon>Siminovitchia</taxon>
    </lineage>
</organism>
<protein>
    <recommendedName>
        <fullName evidence="9">Cytidylate kinase</fullName>
        <shortName evidence="9">CK</shortName>
        <ecNumber evidence="9">2.7.4.25</ecNumber>
    </recommendedName>
    <alternativeName>
        <fullName evidence="9">Cytidine monophosphate kinase</fullName>
        <shortName evidence="9">CMP kinase</shortName>
    </alternativeName>
</protein>
<comment type="caution">
    <text evidence="11">The sequence shown here is derived from an EMBL/GenBank/DDBJ whole genome shotgun (WGS) entry which is preliminary data.</text>
</comment>
<evidence type="ECO:0000256" key="1">
    <source>
        <dbReference type="ARBA" id="ARBA00009427"/>
    </source>
</evidence>
<dbReference type="GO" id="GO:0005524">
    <property type="term" value="F:ATP binding"/>
    <property type="evidence" value="ECO:0007669"/>
    <property type="project" value="UniProtKB-UniRule"/>
</dbReference>
<dbReference type="InterPro" id="IPR003136">
    <property type="entry name" value="Cytidylate_kin"/>
</dbReference>
<dbReference type="RefSeq" id="WP_120068085.1">
    <property type="nucleotide sequence ID" value="NZ_CP126113.1"/>
</dbReference>
<dbReference type="InterPro" id="IPR027417">
    <property type="entry name" value="P-loop_NTPase"/>
</dbReference>
<feature type="domain" description="Cytidylate kinase" evidence="10">
    <location>
        <begin position="7"/>
        <end position="220"/>
    </location>
</feature>
<dbReference type="AlphaFoldDB" id="A0A443J3F2"/>
<dbReference type="InterPro" id="IPR011994">
    <property type="entry name" value="Cytidylate_kinase_dom"/>
</dbReference>
<comment type="subcellular location">
    <subcellularLocation>
        <location evidence="9">Cytoplasm</location>
    </subcellularLocation>
</comment>
<keyword evidence="5 9" id="KW-0418">Kinase</keyword>
<evidence type="ECO:0000259" key="10">
    <source>
        <dbReference type="Pfam" id="PF02224"/>
    </source>
</evidence>
<keyword evidence="6 9" id="KW-0067">ATP-binding</keyword>
<evidence type="ECO:0000256" key="2">
    <source>
        <dbReference type="ARBA" id="ARBA00022490"/>
    </source>
</evidence>
<evidence type="ECO:0000256" key="6">
    <source>
        <dbReference type="ARBA" id="ARBA00022840"/>
    </source>
</evidence>
<keyword evidence="3 9" id="KW-0808">Transferase</keyword>
<dbReference type="NCBIfam" id="TIGR00017">
    <property type="entry name" value="cmk"/>
    <property type="match status" value="1"/>
</dbReference>
<proteinExistence type="inferred from homology"/>
<sequence length="226" mass="25023">MTKKISIAIDGPAAAGKSTVAKIVAEKLSYIYIDTGAMYRAFTYKALMEGTDIHDEEALFRLLKGTNIELKQESGSQAVFLDGKEVTKEIRDSNVTNSVSIIAAHGSIREEMVYRQQQLGKKGGVVMDGRDIGTKVLPHAELKIFLLASVDIRAERRHKENLEKGFPSDLAQLKEEIILRDKKDSEREVSPLRKADDAVEIDTSSLSIAEVAARIIALAKERIERP</sequence>
<dbReference type="HAMAP" id="MF_00238">
    <property type="entry name" value="Cytidyl_kinase_type1"/>
    <property type="match status" value="1"/>
</dbReference>
<dbReference type="Pfam" id="PF02224">
    <property type="entry name" value="Cytidylate_kin"/>
    <property type="match status" value="1"/>
</dbReference>
<keyword evidence="4 9" id="KW-0547">Nucleotide-binding</keyword>
<evidence type="ECO:0000256" key="7">
    <source>
        <dbReference type="ARBA" id="ARBA00047615"/>
    </source>
</evidence>